<feature type="domain" description="Acyltransferase 3" evidence="2">
    <location>
        <begin position="1127"/>
        <end position="1507"/>
    </location>
</feature>
<feature type="transmembrane region" description="Helical" evidence="1">
    <location>
        <begin position="1383"/>
        <end position="1407"/>
    </location>
</feature>
<feature type="domain" description="Acyltransferase 3" evidence="2">
    <location>
        <begin position="146"/>
        <end position="424"/>
    </location>
</feature>
<feature type="transmembrane region" description="Helical" evidence="1">
    <location>
        <begin position="285"/>
        <end position="303"/>
    </location>
</feature>
<organism evidence="3 4">
    <name type="scientific">Nephila pilipes</name>
    <name type="common">Giant wood spider</name>
    <name type="synonym">Nephila maculata</name>
    <dbReference type="NCBI Taxonomy" id="299642"/>
    <lineage>
        <taxon>Eukaryota</taxon>
        <taxon>Metazoa</taxon>
        <taxon>Ecdysozoa</taxon>
        <taxon>Arthropoda</taxon>
        <taxon>Chelicerata</taxon>
        <taxon>Arachnida</taxon>
        <taxon>Araneae</taxon>
        <taxon>Araneomorphae</taxon>
        <taxon>Entelegynae</taxon>
        <taxon>Araneoidea</taxon>
        <taxon>Nephilidae</taxon>
        <taxon>Nephila</taxon>
    </lineage>
</organism>
<feature type="transmembrane region" description="Helical" evidence="1">
    <location>
        <begin position="575"/>
        <end position="601"/>
    </location>
</feature>
<evidence type="ECO:0000259" key="2">
    <source>
        <dbReference type="Pfam" id="PF01757"/>
    </source>
</evidence>
<feature type="transmembrane region" description="Helical" evidence="1">
    <location>
        <begin position="1027"/>
        <end position="1048"/>
    </location>
</feature>
<feature type="transmembrane region" description="Helical" evidence="1">
    <location>
        <begin position="199"/>
        <end position="217"/>
    </location>
</feature>
<feature type="transmembrane region" description="Helical" evidence="1">
    <location>
        <begin position="1168"/>
        <end position="1192"/>
    </location>
</feature>
<evidence type="ECO:0000256" key="1">
    <source>
        <dbReference type="SAM" id="Phobius"/>
    </source>
</evidence>
<evidence type="ECO:0000313" key="3">
    <source>
        <dbReference type="EMBL" id="GFU13151.1"/>
    </source>
</evidence>
<feature type="transmembrane region" description="Helical" evidence="1">
    <location>
        <begin position="1496"/>
        <end position="1522"/>
    </location>
</feature>
<feature type="transmembrane region" description="Helical" evidence="1">
    <location>
        <begin position="256"/>
        <end position="278"/>
    </location>
</feature>
<feature type="transmembrane region" description="Helical" evidence="1">
    <location>
        <begin position="1130"/>
        <end position="1148"/>
    </location>
</feature>
<gene>
    <name evidence="3" type="primary">Oacyl</name>
    <name evidence="3" type="ORF">NPIL_357531</name>
</gene>
<feature type="transmembrane region" description="Helical" evidence="1">
    <location>
        <begin position="340"/>
        <end position="358"/>
    </location>
</feature>
<feature type="transmembrane region" description="Helical" evidence="1">
    <location>
        <begin position="1212"/>
        <end position="1230"/>
    </location>
</feature>
<keyword evidence="1" id="KW-1133">Transmembrane helix</keyword>
<feature type="transmembrane region" description="Helical" evidence="1">
    <location>
        <begin position="152"/>
        <end position="178"/>
    </location>
</feature>
<feature type="transmembrane region" description="Helical" evidence="1">
    <location>
        <begin position="793"/>
        <end position="813"/>
    </location>
</feature>
<keyword evidence="4" id="KW-1185">Reference proteome</keyword>
<dbReference type="InterPro" id="IPR052728">
    <property type="entry name" value="O2_lipid_transport_reg"/>
</dbReference>
<feature type="transmembrane region" description="Helical" evidence="1">
    <location>
        <begin position="900"/>
        <end position="921"/>
    </location>
</feature>
<reference evidence="3" key="1">
    <citation type="submission" date="2020-08" db="EMBL/GenBank/DDBJ databases">
        <title>Multicomponent nature underlies the extraordinary mechanical properties of spider dragline silk.</title>
        <authorList>
            <person name="Kono N."/>
            <person name="Nakamura H."/>
            <person name="Mori M."/>
            <person name="Yoshida Y."/>
            <person name="Ohtoshi R."/>
            <person name="Malay A.D."/>
            <person name="Moran D.A.P."/>
            <person name="Tomita M."/>
            <person name="Numata K."/>
            <person name="Arakawa K."/>
        </authorList>
    </citation>
    <scope>NUCLEOTIDE SEQUENCE</scope>
</reference>
<feature type="transmembrane region" description="Helical" evidence="1">
    <location>
        <begin position="622"/>
        <end position="640"/>
    </location>
</feature>
<sequence length="1533" mass="178415">MRGIFMDTFGAIKLNRFLLKMEICTFDPCNTVDWQTVPVKTAFFLRHKLEAVENGSLTIEHQLQKPLTKEALYMIYVILTFVGLSVIGTLITLYDYFQNEHKETNCPSDAAYKKQDTANGTNTEYVQKPCATTSDSKSVDHLSFFNEWYGQFVINSHCIITGLFVLGGFLNAYTFFVFYEKTKGNIPYLLFYLNRFRRITPVHLLHLGFFTTLFTYTGSGPLWPRFSTNALCRDTWWRDVLYISNCWSIYEQCIPWTWHIMVDMQLYLISPLFLVPLIKWRKFGYFLTGITICGGSYLSYMLTLKYNLSSGVSRFESAQKEFYIVIKGALQYVDELYTRPYTRISSYLIGFLLALVVYEKRTNKAAKESTVTLFCGWIISIVLMGVFVFALYGRDVSTWDIAVYNGVKELFFSCGFAWMVYVCVTGQADTFTYIYIFIDIPHFFPGVINFSHYNRKIRWYLFKMEMCTFGPCNSIDWQRSPAKSLFFFRNNLIAAENGSLTIEQQLPKPLTNEALYMIKDANAALYINPVVTTPQNKIELHFIFCNCLLWIFIEMKKVKQRFDHLGYLNEWYGQFLVNSHCIITGLFVLGGFLNAYTFFVFYEKTKGNIPYLLFYLNRFRRITPLHMLLLGFYTTLFPYTGSGPLWPRYTTNTLCRDTWWREVLYINNYWSLYEQCIPWAWYILTDMQLYVISPLFLVPLIKWRKLGSFLTGIGICAGSYIAFMLTLKYNLSSGISRLESPQEDFYIVLKGAIDYIDILYRQPYTRISPYLIGFFLAHYVYKRRMNKAGKESTLTLFCGWITSIVLMGVFVFAIYGRDVSQWEIAVYNAVKELFFSCGFAWIVYVCVTGQAGFLTRFFSWKYFVPLSRLCYCVSLVHVTLLYRHNYLAVNLEIPAVMPQIYLIIHIFTISFLISFLVSLIFEIPSSRLFTLYMERAINLKKKDIHRRTFKELFLAEYIVTHLRLRRKIIEQVLIEMDTCGVDPCSLADWQKAPAKAPFFFKNKLEAAENGSLTADHQPKPLTNEALYMIYVILVFVGLSIIGTLITLYDYFCNGCKEKNCTNDSANKKDDIKNSNSTQNGQQYIGTTSDSGWLKASKSFLNCFCIITNGNKLFRIPSNDDPLSCLYGMRLFSTFVVVCIHCIAAYTFASKSMEHLSYFNEWYGQILVNSHSIISGFFVLGGFLNAYSFFVIYEKTNGKIPYFLYYLNRFRRITPLHMLMLGFFTTLYSYTGSGPLWPTFTTNPLCRDTWWSNVLYISNWWSVYEQCLPWTWYIVIDMQLYIISPLFLIPLMKRQKLGYFLVGAAIFGGCLATLLLTLHYNLASGISRMESPTEEIFITLHRFWEYFDLLYAQPYTRISSYLVGSLVAFYVYKRRTNNTGKNSTLTLLFGWIVAIVMMGVCFFALYGGQSSTRQIAVYNAVKEIFFSCGFGWIIYVCVTGQAGFLNTFFSWKYFVPFSRVSYCVNLIHVSLILRHYLTSVKLEEPTVIPKIYLITRISAMSFLISFLMSLIFEFPTSRLFTLYMEKKTKLKKEE</sequence>
<feature type="transmembrane region" description="Helical" evidence="1">
    <location>
        <begin position="1353"/>
        <end position="1371"/>
    </location>
</feature>
<feature type="domain" description="Acyltransferase 3" evidence="2">
    <location>
        <begin position="569"/>
        <end position="921"/>
    </location>
</feature>
<comment type="caution">
    <text evidence="3">The sequence shown here is derived from an EMBL/GenBank/DDBJ whole genome shotgun (WGS) entry which is preliminary data.</text>
</comment>
<dbReference type="PANTHER" id="PTHR11161">
    <property type="entry name" value="O-ACYLTRANSFERASE"/>
    <property type="match status" value="1"/>
</dbReference>
<feature type="transmembrane region" description="Helical" evidence="1">
    <location>
        <begin position="71"/>
        <end position="94"/>
    </location>
</feature>
<dbReference type="OrthoDB" id="207378at2759"/>
<feature type="transmembrane region" description="Helical" evidence="1">
    <location>
        <begin position="833"/>
        <end position="858"/>
    </location>
</feature>
<name>A0A8X6UFY6_NEPPI</name>
<feature type="transmembrane region" description="Helical" evidence="1">
    <location>
        <begin position="370"/>
        <end position="390"/>
    </location>
</feature>
<dbReference type="Proteomes" id="UP000887013">
    <property type="component" value="Unassembled WGS sequence"/>
</dbReference>
<accession>A0A8X6UFY6</accession>
<keyword evidence="1" id="KW-0812">Transmembrane</keyword>
<feature type="transmembrane region" description="Helical" evidence="1">
    <location>
        <begin position="1269"/>
        <end position="1290"/>
    </location>
</feature>
<protein>
    <submittedName>
        <fullName evidence="3">O-acyltransferase like protein</fullName>
    </submittedName>
</protein>
<dbReference type="InterPro" id="IPR002656">
    <property type="entry name" value="Acyl_transf_3_dom"/>
</dbReference>
<keyword evidence="1" id="KW-0472">Membrane</keyword>
<feature type="transmembrane region" description="Helical" evidence="1">
    <location>
        <begin position="1297"/>
        <end position="1319"/>
    </location>
</feature>
<dbReference type="Pfam" id="PF01757">
    <property type="entry name" value="Acyl_transf_3"/>
    <property type="match status" value="3"/>
</dbReference>
<feature type="transmembrane region" description="Helical" evidence="1">
    <location>
        <begin position="1459"/>
        <end position="1476"/>
    </location>
</feature>
<dbReference type="PANTHER" id="PTHR11161:SF0">
    <property type="entry name" value="O-ACYLTRANSFERASE LIKE PROTEIN"/>
    <property type="match status" value="1"/>
</dbReference>
<feature type="transmembrane region" description="Helical" evidence="1">
    <location>
        <begin position="708"/>
        <end position="727"/>
    </location>
</feature>
<evidence type="ECO:0000313" key="4">
    <source>
        <dbReference type="Proteomes" id="UP000887013"/>
    </source>
</evidence>
<feature type="transmembrane region" description="Helical" evidence="1">
    <location>
        <begin position="764"/>
        <end position="781"/>
    </location>
</feature>
<proteinExistence type="predicted"/>
<feature type="transmembrane region" description="Helical" evidence="1">
    <location>
        <begin position="410"/>
        <end position="436"/>
    </location>
</feature>
<feature type="transmembrane region" description="Helical" evidence="1">
    <location>
        <begin position="1423"/>
        <end position="1447"/>
    </location>
</feature>
<dbReference type="GO" id="GO:0016747">
    <property type="term" value="F:acyltransferase activity, transferring groups other than amino-acyl groups"/>
    <property type="evidence" value="ECO:0007669"/>
    <property type="project" value="InterPro"/>
</dbReference>
<dbReference type="EMBL" id="BMAW01078933">
    <property type="protein sequence ID" value="GFU13151.1"/>
    <property type="molecule type" value="Genomic_DNA"/>
</dbReference>
<feature type="transmembrane region" description="Helical" evidence="1">
    <location>
        <begin position="679"/>
        <end position="701"/>
    </location>
</feature>